<feature type="coiled-coil region" evidence="1">
    <location>
        <begin position="143"/>
        <end position="170"/>
    </location>
</feature>
<reference evidence="4 5" key="1">
    <citation type="journal article" date="2018" name="Cell">
        <title>The Chara Genome: Secondary Complexity and Implications for Plant Terrestrialization.</title>
        <authorList>
            <person name="Nishiyama T."/>
            <person name="Sakayama H."/>
            <person name="Vries J.D."/>
            <person name="Buschmann H."/>
            <person name="Saint-Marcoux D."/>
            <person name="Ullrich K.K."/>
            <person name="Haas F.B."/>
            <person name="Vanderstraeten L."/>
            <person name="Becker D."/>
            <person name="Lang D."/>
            <person name="Vosolsobe S."/>
            <person name="Rombauts S."/>
            <person name="Wilhelmsson P.K.I."/>
            <person name="Janitza P."/>
            <person name="Kern R."/>
            <person name="Heyl A."/>
            <person name="Rumpler F."/>
            <person name="Villalobos L.I.A.C."/>
            <person name="Clay J.M."/>
            <person name="Skokan R."/>
            <person name="Toyoda A."/>
            <person name="Suzuki Y."/>
            <person name="Kagoshima H."/>
            <person name="Schijlen E."/>
            <person name="Tajeshwar N."/>
            <person name="Catarino B."/>
            <person name="Hetherington A.J."/>
            <person name="Saltykova A."/>
            <person name="Bonnot C."/>
            <person name="Breuninger H."/>
            <person name="Symeonidi A."/>
            <person name="Radhakrishnan G.V."/>
            <person name="Van Nieuwerburgh F."/>
            <person name="Deforce D."/>
            <person name="Chang C."/>
            <person name="Karol K.G."/>
            <person name="Hedrich R."/>
            <person name="Ulvskov P."/>
            <person name="Glockner G."/>
            <person name="Delwiche C.F."/>
            <person name="Petrasek J."/>
            <person name="Van de Peer Y."/>
            <person name="Friml J."/>
            <person name="Beilby M."/>
            <person name="Dolan L."/>
            <person name="Kohara Y."/>
            <person name="Sugano S."/>
            <person name="Fujiyama A."/>
            <person name="Delaux P.-M."/>
            <person name="Quint M."/>
            <person name="TheiBen G."/>
            <person name="Hagemann M."/>
            <person name="Harholt J."/>
            <person name="Dunand C."/>
            <person name="Zachgo S."/>
            <person name="Langdale J."/>
            <person name="Maumus F."/>
            <person name="Straeten D.V.D."/>
            <person name="Gould S.B."/>
            <person name="Rensing S.A."/>
        </authorList>
    </citation>
    <scope>NUCLEOTIDE SEQUENCE [LARGE SCALE GENOMIC DNA]</scope>
    <source>
        <strain evidence="4 5">S276</strain>
    </source>
</reference>
<keyword evidence="5" id="KW-1185">Reference proteome</keyword>
<protein>
    <submittedName>
        <fullName evidence="4">Uncharacterized protein</fullName>
    </submittedName>
</protein>
<evidence type="ECO:0000256" key="2">
    <source>
        <dbReference type="SAM" id="MobiDB-lite"/>
    </source>
</evidence>
<dbReference type="AlphaFoldDB" id="A0A388MD03"/>
<evidence type="ECO:0000313" key="4">
    <source>
        <dbReference type="EMBL" id="GBG92444.1"/>
    </source>
</evidence>
<feature type="signal peptide" evidence="3">
    <location>
        <begin position="1"/>
        <end position="16"/>
    </location>
</feature>
<gene>
    <name evidence="4" type="ORF">CBR_g55481</name>
</gene>
<dbReference type="Proteomes" id="UP000265515">
    <property type="component" value="Unassembled WGS sequence"/>
</dbReference>
<evidence type="ECO:0000313" key="5">
    <source>
        <dbReference type="Proteomes" id="UP000265515"/>
    </source>
</evidence>
<keyword evidence="3" id="KW-0732">Signal</keyword>
<sequence length="222" mass="24369">MTTLPWLLLISATSRGDRSASALGASAGSDGFYMPFCSMRFYCGGLVITIREVNNMSGDHGDEDSTFGELEADAWLTTVQVDRVRVSQVVAKLRSAVAVTSVPSLSWILSERQRLLEITWGLEEGPPPHLCSFVDWPRLDDFMQQFYEVLEEEQDLCAALEDRCINLVAEDGINIVSANIDNLTAIVLIGAVNSNGKNNNDTGNNDNNNNNNSNNDYKNDNG</sequence>
<evidence type="ECO:0000256" key="1">
    <source>
        <dbReference type="SAM" id="Coils"/>
    </source>
</evidence>
<feature type="chain" id="PRO_5017332529" evidence="3">
    <location>
        <begin position="17"/>
        <end position="222"/>
    </location>
</feature>
<keyword evidence="1" id="KW-0175">Coiled coil</keyword>
<dbReference type="EMBL" id="BFEA01001059">
    <property type="protein sequence ID" value="GBG92444.1"/>
    <property type="molecule type" value="Genomic_DNA"/>
</dbReference>
<organism evidence="4 5">
    <name type="scientific">Chara braunii</name>
    <name type="common">Braun's stonewort</name>
    <dbReference type="NCBI Taxonomy" id="69332"/>
    <lineage>
        <taxon>Eukaryota</taxon>
        <taxon>Viridiplantae</taxon>
        <taxon>Streptophyta</taxon>
        <taxon>Charophyceae</taxon>
        <taxon>Charales</taxon>
        <taxon>Characeae</taxon>
        <taxon>Chara</taxon>
    </lineage>
</organism>
<accession>A0A388MD03</accession>
<evidence type="ECO:0000256" key="3">
    <source>
        <dbReference type="SAM" id="SignalP"/>
    </source>
</evidence>
<name>A0A388MD03_CHABU</name>
<feature type="compositionally biased region" description="Low complexity" evidence="2">
    <location>
        <begin position="198"/>
        <end position="216"/>
    </location>
</feature>
<comment type="caution">
    <text evidence="4">The sequence shown here is derived from an EMBL/GenBank/DDBJ whole genome shotgun (WGS) entry which is preliminary data.</text>
</comment>
<proteinExistence type="predicted"/>
<dbReference type="Gramene" id="GBG92444">
    <property type="protein sequence ID" value="GBG92444"/>
    <property type="gene ID" value="CBR_g55481"/>
</dbReference>
<feature type="region of interest" description="Disordered" evidence="2">
    <location>
        <begin position="198"/>
        <end position="222"/>
    </location>
</feature>